<evidence type="ECO:0000256" key="8">
    <source>
        <dbReference type="ARBA" id="ARBA00023012"/>
    </source>
</evidence>
<dbReference type="Pfam" id="PF07730">
    <property type="entry name" value="HisKA_3"/>
    <property type="match status" value="1"/>
</dbReference>
<keyword evidence="13" id="KW-1185">Reference proteome</keyword>
<dbReference type="Gene3D" id="1.20.5.1930">
    <property type="match status" value="1"/>
</dbReference>
<keyword evidence="8" id="KW-0902">Two-component regulatory system</keyword>
<feature type="domain" description="Histidine kinase/HSP90-like ATPase" evidence="10">
    <location>
        <begin position="321"/>
        <end position="404"/>
    </location>
</feature>
<protein>
    <recommendedName>
        <fullName evidence="2">histidine kinase</fullName>
        <ecNumber evidence="2">2.7.13.3</ecNumber>
    </recommendedName>
</protein>
<feature type="transmembrane region" description="Helical" evidence="9">
    <location>
        <begin position="21"/>
        <end position="42"/>
    </location>
</feature>
<feature type="transmembrane region" description="Helical" evidence="9">
    <location>
        <begin position="126"/>
        <end position="148"/>
    </location>
</feature>
<accession>A0A328U8S3</accession>
<dbReference type="InterPro" id="IPR011712">
    <property type="entry name" value="Sig_transdc_His_kin_sub3_dim/P"/>
</dbReference>
<proteinExistence type="predicted"/>
<feature type="transmembrane region" description="Helical" evidence="9">
    <location>
        <begin position="77"/>
        <end position="96"/>
    </location>
</feature>
<dbReference type="PANTHER" id="PTHR24421">
    <property type="entry name" value="NITRATE/NITRITE SENSOR PROTEIN NARX-RELATED"/>
    <property type="match status" value="1"/>
</dbReference>
<dbReference type="EMBL" id="QLUW01000001">
    <property type="protein sequence ID" value="RAP78482.1"/>
    <property type="molecule type" value="Genomic_DNA"/>
</dbReference>
<keyword evidence="3" id="KW-0597">Phosphoprotein</keyword>
<dbReference type="InterPro" id="IPR036890">
    <property type="entry name" value="HATPase_C_sf"/>
</dbReference>
<dbReference type="Proteomes" id="UP000249260">
    <property type="component" value="Unassembled WGS sequence"/>
</dbReference>
<dbReference type="InterPro" id="IPR003594">
    <property type="entry name" value="HATPase_dom"/>
</dbReference>
<keyword evidence="5" id="KW-0547">Nucleotide-binding</keyword>
<dbReference type="GO" id="GO:0000155">
    <property type="term" value="F:phosphorelay sensor kinase activity"/>
    <property type="evidence" value="ECO:0007669"/>
    <property type="project" value="InterPro"/>
</dbReference>
<feature type="transmembrane region" description="Helical" evidence="9">
    <location>
        <begin position="48"/>
        <end position="70"/>
    </location>
</feature>
<keyword evidence="6 12" id="KW-0418">Kinase</keyword>
<dbReference type="PANTHER" id="PTHR24421:SF10">
    <property type="entry name" value="NITRATE_NITRITE SENSOR PROTEIN NARQ"/>
    <property type="match status" value="1"/>
</dbReference>
<dbReference type="GO" id="GO:0005524">
    <property type="term" value="F:ATP binding"/>
    <property type="evidence" value="ECO:0007669"/>
    <property type="project" value="UniProtKB-KW"/>
</dbReference>
<dbReference type="Gene3D" id="3.30.565.10">
    <property type="entry name" value="Histidine kinase-like ATPase, C-terminal domain"/>
    <property type="match status" value="1"/>
</dbReference>
<evidence type="ECO:0000313" key="12">
    <source>
        <dbReference type="EMBL" id="RAP78482.1"/>
    </source>
</evidence>
<dbReference type="InterPro" id="IPR050482">
    <property type="entry name" value="Sensor_HK_TwoCompSys"/>
</dbReference>
<keyword evidence="9" id="KW-0472">Membrane</keyword>
<organism evidence="12 13">
    <name type="scientific">Paenibacillus montanisoli</name>
    <dbReference type="NCBI Taxonomy" id="2081970"/>
    <lineage>
        <taxon>Bacteria</taxon>
        <taxon>Bacillati</taxon>
        <taxon>Bacillota</taxon>
        <taxon>Bacilli</taxon>
        <taxon>Bacillales</taxon>
        <taxon>Paenibacillaceae</taxon>
        <taxon>Paenibacillus</taxon>
    </lineage>
</organism>
<gene>
    <name evidence="12" type="ORF">DL346_08690</name>
</gene>
<keyword evidence="9" id="KW-1133">Transmembrane helix</keyword>
<dbReference type="GO" id="GO:0046983">
    <property type="term" value="F:protein dimerization activity"/>
    <property type="evidence" value="ECO:0007669"/>
    <property type="project" value="InterPro"/>
</dbReference>
<dbReference type="EC" id="2.7.13.3" evidence="2"/>
<dbReference type="RefSeq" id="WP_112881605.1">
    <property type="nucleotide sequence ID" value="NZ_QLUW01000001.1"/>
</dbReference>
<comment type="catalytic activity">
    <reaction evidence="1">
        <text>ATP + protein L-histidine = ADP + protein N-phospho-L-histidine.</text>
        <dbReference type="EC" id="2.7.13.3"/>
    </reaction>
</comment>
<dbReference type="AlphaFoldDB" id="A0A328U8S3"/>
<evidence type="ECO:0000259" key="10">
    <source>
        <dbReference type="Pfam" id="PF02518"/>
    </source>
</evidence>
<dbReference type="OrthoDB" id="9781904at2"/>
<keyword evidence="4" id="KW-0808">Transferase</keyword>
<feature type="domain" description="Signal transduction histidine kinase subgroup 3 dimerisation and phosphoacceptor" evidence="11">
    <location>
        <begin position="212"/>
        <end position="277"/>
    </location>
</feature>
<dbReference type="GO" id="GO:0016020">
    <property type="term" value="C:membrane"/>
    <property type="evidence" value="ECO:0007669"/>
    <property type="project" value="InterPro"/>
</dbReference>
<evidence type="ECO:0000256" key="5">
    <source>
        <dbReference type="ARBA" id="ARBA00022741"/>
    </source>
</evidence>
<dbReference type="Pfam" id="PF02518">
    <property type="entry name" value="HATPase_c"/>
    <property type="match status" value="1"/>
</dbReference>
<keyword evidence="9" id="KW-0812">Transmembrane</keyword>
<evidence type="ECO:0000256" key="4">
    <source>
        <dbReference type="ARBA" id="ARBA00022679"/>
    </source>
</evidence>
<evidence type="ECO:0000256" key="3">
    <source>
        <dbReference type="ARBA" id="ARBA00022553"/>
    </source>
</evidence>
<evidence type="ECO:0000259" key="11">
    <source>
        <dbReference type="Pfam" id="PF07730"/>
    </source>
</evidence>
<name>A0A328U8S3_9BACL</name>
<sequence length="420" mass="47511">MKETNVESQTTAGGGWSDSRTWKLIFGTKLFLNLAMAGIFYFDYSIDLFWRISFIFISIAAFMFVNYVYLRRSRRRSGLFHLLILDFVISAAYGYIYIGGNFPNHLFVGITALAILMFVQGTRRIILTCLLLLLVYAITMGSVDWYVYRELDEIGYFTTGSFIVFAGIVSVLIQVQRNARDNTLKLFGELAQAHAQLQAYALQTEEWGAAKERIRIAREIHDTVGHKLTALLVQMQAARKLSQVDPQRSEQTYAECENLIRASLQEIRLSVRAIREEPVRSTSLKEHLEQLAQEFTKWAEVKTTLHVEGQPVELPGKLQLTAYRIVQESLTNAQKHGHARKAEIVLAYAESGFSLRIRNDGETPGELNPGFGLINMQERVQEWNGEVHVGTEPGTGFAVDVRFPYFSGGNGAVAIENSYR</sequence>
<comment type="caution">
    <text evidence="12">The sequence shown here is derived from an EMBL/GenBank/DDBJ whole genome shotgun (WGS) entry which is preliminary data.</text>
</comment>
<evidence type="ECO:0000313" key="13">
    <source>
        <dbReference type="Proteomes" id="UP000249260"/>
    </source>
</evidence>
<evidence type="ECO:0000256" key="9">
    <source>
        <dbReference type="SAM" id="Phobius"/>
    </source>
</evidence>
<evidence type="ECO:0000256" key="1">
    <source>
        <dbReference type="ARBA" id="ARBA00000085"/>
    </source>
</evidence>
<evidence type="ECO:0000256" key="7">
    <source>
        <dbReference type="ARBA" id="ARBA00022840"/>
    </source>
</evidence>
<keyword evidence="7" id="KW-0067">ATP-binding</keyword>
<feature type="transmembrane region" description="Helical" evidence="9">
    <location>
        <begin position="154"/>
        <end position="175"/>
    </location>
</feature>
<evidence type="ECO:0000256" key="6">
    <source>
        <dbReference type="ARBA" id="ARBA00022777"/>
    </source>
</evidence>
<dbReference type="CDD" id="cd16917">
    <property type="entry name" value="HATPase_UhpB-NarQ-NarX-like"/>
    <property type="match status" value="1"/>
</dbReference>
<reference evidence="12 13" key="1">
    <citation type="submission" date="2018-06" db="EMBL/GenBank/DDBJ databases">
        <title>Paenibacillus montanisoli sp. nov., isolated from mountain area soil.</title>
        <authorList>
            <person name="Wu M."/>
        </authorList>
    </citation>
    <scope>NUCLEOTIDE SEQUENCE [LARGE SCALE GENOMIC DNA]</scope>
    <source>
        <strain evidence="12 13">RA17</strain>
    </source>
</reference>
<dbReference type="SUPFAM" id="SSF55874">
    <property type="entry name" value="ATPase domain of HSP90 chaperone/DNA topoisomerase II/histidine kinase"/>
    <property type="match status" value="1"/>
</dbReference>
<feature type="transmembrane region" description="Helical" evidence="9">
    <location>
        <begin position="102"/>
        <end position="119"/>
    </location>
</feature>
<evidence type="ECO:0000256" key="2">
    <source>
        <dbReference type="ARBA" id="ARBA00012438"/>
    </source>
</evidence>